<keyword evidence="5" id="KW-0560">Oxidoreductase</keyword>
<dbReference type="InterPro" id="IPR009075">
    <property type="entry name" value="AcylCo_DH/oxidase_C"/>
</dbReference>
<dbReference type="STRING" id="65499.SAMN04488000_11759"/>
<keyword evidence="3 5" id="KW-0285">Flavoprotein</keyword>
<evidence type="ECO:0000256" key="1">
    <source>
        <dbReference type="ARBA" id="ARBA00001974"/>
    </source>
</evidence>
<evidence type="ECO:0000259" key="6">
    <source>
        <dbReference type="Pfam" id="PF00441"/>
    </source>
</evidence>
<evidence type="ECO:0000256" key="4">
    <source>
        <dbReference type="ARBA" id="ARBA00022827"/>
    </source>
</evidence>
<dbReference type="EMBL" id="FOFV01000017">
    <property type="protein sequence ID" value="SES17286.1"/>
    <property type="molecule type" value="Genomic_DNA"/>
</dbReference>
<evidence type="ECO:0000259" key="7">
    <source>
        <dbReference type="Pfam" id="PF02770"/>
    </source>
</evidence>
<evidence type="ECO:0000313" key="10">
    <source>
        <dbReference type="Proteomes" id="UP000199503"/>
    </source>
</evidence>
<proteinExistence type="inferred from homology"/>
<gene>
    <name evidence="9" type="ORF">SAMN04488000_11759</name>
</gene>
<evidence type="ECO:0000313" key="9">
    <source>
        <dbReference type="EMBL" id="SES17286.1"/>
    </source>
</evidence>
<dbReference type="GO" id="GO:0003995">
    <property type="term" value="F:acyl-CoA dehydrogenase activity"/>
    <property type="evidence" value="ECO:0007669"/>
    <property type="project" value="TreeGrafter"/>
</dbReference>
<dbReference type="InterPro" id="IPR036250">
    <property type="entry name" value="AcylCo_DH-like_C"/>
</dbReference>
<dbReference type="Pfam" id="PF00441">
    <property type="entry name" value="Acyl-CoA_dh_1"/>
    <property type="match status" value="1"/>
</dbReference>
<feature type="domain" description="Acyl-CoA dehydrogenase/oxidase C-terminal" evidence="6">
    <location>
        <begin position="230"/>
        <end position="374"/>
    </location>
</feature>
<comment type="similarity">
    <text evidence="2 5">Belongs to the acyl-CoA dehydrogenase family.</text>
</comment>
<dbReference type="PANTHER" id="PTHR43884:SF12">
    <property type="entry name" value="ISOVALERYL-COA DEHYDROGENASE, MITOCHONDRIAL-RELATED"/>
    <property type="match status" value="1"/>
</dbReference>
<name>A0A1H9V6A2_9PSEU</name>
<dbReference type="InterPro" id="IPR037069">
    <property type="entry name" value="AcylCoA_DH/ox_N_sf"/>
</dbReference>
<dbReference type="Proteomes" id="UP000199503">
    <property type="component" value="Unassembled WGS sequence"/>
</dbReference>
<dbReference type="Pfam" id="PF02771">
    <property type="entry name" value="Acyl-CoA_dh_N"/>
    <property type="match status" value="1"/>
</dbReference>
<dbReference type="GO" id="GO:0050660">
    <property type="term" value="F:flavin adenine dinucleotide binding"/>
    <property type="evidence" value="ECO:0007669"/>
    <property type="project" value="InterPro"/>
</dbReference>
<dbReference type="InterPro" id="IPR009100">
    <property type="entry name" value="AcylCoA_DH/oxidase_NM_dom_sf"/>
</dbReference>
<dbReference type="InterPro" id="IPR013786">
    <property type="entry name" value="AcylCoA_DH/ox_N"/>
</dbReference>
<evidence type="ECO:0000256" key="3">
    <source>
        <dbReference type="ARBA" id="ARBA00022630"/>
    </source>
</evidence>
<evidence type="ECO:0000256" key="5">
    <source>
        <dbReference type="RuleBase" id="RU362125"/>
    </source>
</evidence>
<keyword evidence="4 5" id="KW-0274">FAD</keyword>
<feature type="domain" description="Acyl-CoA dehydrogenase/oxidase N-terminal" evidence="8">
    <location>
        <begin position="15"/>
        <end position="118"/>
    </location>
</feature>
<dbReference type="InterPro" id="IPR046373">
    <property type="entry name" value="Acyl-CoA_Oxase/DH_mid-dom_sf"/>
</dbReference>
<organism evidence="9 10">
    <name type="scientific">Lentzea albida</name>
    <dbReference type="NCBI Taxonomy" id="65499"/>
    <lineage>
        <taxon>Bacteria</taxon>
        <taxon>Bacillati</taxon>
        <taxon>Actinomycetota</taxon>
        <taxon>Actinomycetes</taxon>
        <taxon>Pseudonocardiales</taxon>
        <taxon>Pseudonocardiaceae</taxon>
        <taxon>Lentzea</taxon>
    </lineage>
</organism>
<dbReference type="Gene3D" id="2.40.110.10">
    <property type="entry name" value="Butyryl-CoA Dehydrogenase, subunit A, domain 2"/>
    <property type="match status" value="1"/>
</dbReference>
<accession>A0A1H9V6A2</accession>
<sequence length="381" mass="40642">MAMTAQTRRAPADLAEVVRFVDQEIAPHANAFEKAERIPREVLSRVAELGLWAPFLPSESGGADMDMVSLGRVHEEVGRGCSSLRSLLTVHSMVSASVHRWGDQAQQEKWLRAFAAGEKLGAFCLTEPDHSGSDSTAEGTTAVRDQDGWILDGRKKWITGGQVADVLMVFATTDSGMSTFLVEADRPGVRVTPLPHVMGTTASMLAEIEFTGVRLEPSALLGPPGWAAGTVMTNALNLGRYSVACGSLGIIRAALEACAAYTSVRTAAGVPLRDLPHVRQMMSGMVTARDAARLLCQRAGALSDEGDPATIMATWVAKYHASKAAAQAASDAVQIHGANGFSPDHQVARLYRDSKVMEVIEGSTQVQELTIAAEAYREVAQ</sequence>
<protein>
    <submittedName>
        <fullName evidence="9">Acyl-CoA dehydrogenase</fullName>
    </submittedName>
</protein>
<dbReference type="Gene3D" id="1.10.540.10">
    <property type="entry name" value="Acyl-CoA dehydrogenase/oxidase, N-terminal domain"/>
    <property type="match status" value="1"/>
</dbReference>
<dbReference type="Pfam" id="PF02770">
    <property type="entry name" value="Acyl-CoA_dh_M"/>
    <property type="match status" value="1"/>
</dbReference>
<keyword evidence="10" id="KW-1185">Reference proteome</keyword>
<dbReference type="PIRSF" id="PIRSF016578">
    <property type="entry name" value="HsaA"/>
    <property type="match status" value="1"/>
</dbReference>
<comment type="cofactor">
    <cofactor evidence="1 5">
        <name>FAD</name>
        <dbReference type="ChEBI" id="CHEBI:57692"/>
    </cofactor>
</comment>
<reference evidence="10" key="1">
    <citation type="submission" date="2016-10" db="EMBL/GenBank/DDBJ databases">
        <authorList>
            <person name="Varghese N."/>
            <person name="Submissions S."/>
        </authorList>
    </citation>
    <scope>NUCLEOTIDE SEQUENCE [LARGE SCALE GENOMIC DNA]</scope>
    <source>
        <strain evidence="10">DSM 44437</strain>
    </source>
</reference>
<dbReference type="AlphaFoldDB" id="A0A1H9V6A2"/>
<feature type="domain" description="Acyl-CoA oxidase/dehydrogenase middle" evidence="7">
    <location>
        <begin position="122"/>
        <end position="213"/>
    </location>
</feature>
<dbReference type="Gene3D" id="1.20.140.10">
    <property type="entry name" value="Butyryl-CoA Dehydrogenase, subunit A, domain 3"/>
    <property type="match status" value="1"/>
</dbReference>
<dbReference type="InterPro" id="IPR006091">
    <property type="entry name" value="Acyl-CoA_Oxase/DH_mid-dom"/>
</dbReference>
<evidence type="ECO:0000256" key="2">
    <source>
        <dbReference type="ARBA" id="ARBA00009347"/>
    </source>
</evidence>
<dbReference type="PANTHER" id="PTHR43884">
    <property type="entry name" value="ACYL-COA DEHYDROGENASE"/>
    <property type="match status" value="1"/>
</dbReference>
<dbReference type="SUPFAM" id="SSF47203">
    <property type="entry name" value="Acyl-CoA dehydrogenase C-terminal domain-like"/>
    <property type="match status" value="1"/>
</dbReference>
<evidence type="ECO:0000259" key="8">
    <source>
        <dbReference type="Pfam" id="PF02771"/>
    </source>
</evidence>
<dbReference type="SUPFAM" id="SSF56645">
    <property type="entry name" value="Acyl-CoA dehydrogenase NM domain-like"/>
    <property type="match status" value="1"/>
</dbReference>